<evidence type="ECO:0000259" key="2">
    <source>
        <dbReference type="Pfam" id="PF01850"/>
    </source>
</evidence>
<dbReference type="InterPro" id="IPR044153">
    <property type="entry name" value="PIN_Pae0151-like"/>
</dbReference>
<dbReference type="AlphaFoldDB" id="A0A2R6ACZ7"/>
<evidence type="ECO:0000256" key="1">
    <source>
        <dbReference type="ARBA" id="ARBA00022842"/>
    </source>
</evidence>
<protein>
    <recommendedName>
        <fullName evidence="2">PIN domain-containing protein</fullName>
    </recommendedName>
</protein>
<proteinExistence type="predicted"/>
<gene>
    <name evidence="3" type="ORF">B9Q01_01670</name>
</gene>
<dbReference type="Pfam" id="PF01850">
    <property type="entry name" value="PIN"/>
    <property type="match status" value="1"/>
</dbReference>
<dbReference type="SUPFAM" id="SSF88723">
    <property type="entry name" value="PIN domain-like"/>
    <property type="match status" value="1"/>
</dbReference>
<feature type="domain" description="PIN" evidence="2">
    <location>
        <begin position="4"/>
        <end position="124"/>
    </location>
</feature>
<evidence type="ECO:0000313" key="3">
    <source>
        <dbReference type="EMBL" id="PSN84274.1"/>
    </source>
</evidence>
<accession>A0A2R6ACZ7</accession>
<sequence>MEKVVVDASALIKWFVNEEQSLEMRKVRDMHILGRLKICVPSLIFLELGNAFRFSNATEKDVIDALDALNMIGLEVKQIDELTKPAIKIAFTLGLTLYDALYVALAEQLDSYIITYDKQILNKYDKAIKGSDFVNSRI</sequence>
<dbReference type="InterPro" id="IPR029060">
    <property type="entry name" value="PIN-like_dom_sf"/>
</dbReference>
<dbReference type="InterPro" id="IPR051619">
    <property type="entry name" value="TypeII_TA_RNase_PINc/VapC"/>
</dbReference>
<dbReference type="CDD" id="cd09873">
    <property type="entry name" value="PIN_Pae0151-like"/>
    <property type="match status" value="1"/>
</dbReference>
<name>A0A2R6ACZ7_9ARCH</name>
<dbReference type="InterPro" id="IPR002716">
    <property type="entry name" value="PIN_dom"/>
</dbReference>
<comment type="caution">
    <text evidence="3">The sequence shown here is derived from an EMBL/GenBank/DDBJ whole genome shotgun (WGS) entry which is preliminary data.</text>
</comment>
<dbReference type="Proteomes" id="UP000240880">
    <property type="component" value="Unassembled WGS sequence"/>
</dbReference>
<dbReference type="Gene3D" id="3.40.50.1010">
    <property type="entry name" value="5'-nuclease"/>
    <property type="match status" value="1"/>
</dbReference>
<keyword evidence="1" id="KW-0460">Magnesium</keyword>
<evidence type="ECO:0000313" key="4">
    <source>
        <dbReference type="Proteomes" id="UP000240880"/>
    </source>
</evidence>
<dbReference type="PANTHER" id="PTHR35901">
    <property type="entry name" value="RIBONUCLEASE VAPC3"/>
    <property type="match status" value="1"/>
</dbReference>
<dbReference type="EMBL" id="NEXC01000005">
    <property type="protein sequence ID" value="PSN84274.1"/>
    <property type="molecule type" value="Genomic_DNA"/>
</dbReference>
<organism evidence="3 4">
    <name type="scientific">Candidatus Marsarchaeota G1 archaeon OSP_D</name>
    <dbReference type="NCBI Taxonomy" id="1978155"/>
    <lineage>
        <taxon>Archaea</taxon>
        <taxon>Candidatus Marsarchaeota</taxon>
        <taxon>Candidatus Marsarchaeota group 1</taxon>
    </lineage>
</organism>
<dbReference type="PANTHER" id="PTHR35901:SF1">
    <property type="entry name" value="EXONUCLEASE VAPC9"/>
    <property type="match status" value="1"/>
</dbReference>
<reference evidence="3 4" key="1">
    <citation type="submission" date="2017-04" db="EMBL/GenBank/DDBJ databases">
        <title>Novel microbial lineages endemic to geothermal iron-oxide mats fill important gaps in the evolutionary history of Archaea.</title>
        <authorList>
            <person name="Jay Z.J."/>
            <person name="Beam J.P."/>
            <person name="Dlakic M."/>
            <person name="Rusch D.B."/>
            <person name="Kozubal M.A."/>
            <person name="Inskeep W.P."/>
        </authorList>
    </citation>
    <scope>NUCLEOTIDE SEQUENCE [LARGE SCALE GENOMIC DNA]</scope>
    <source>
        <strain evidence="3">OSP_D</strain>
    </source>
</reference>